<evidence type="ECO:0000256" key="14">
    <source>
        <dbReference type="SAM" id="Phobius"/>
    </source>
</evidence>
<comment type="caution">
    <text evidence="19">The sequence shown here is derived from an EMBL/GenBank/DDBJ whole genome shotgun (WGS) entry which is preliminary data.</text>
</comment>
<dbReference type="GO" id="GO:0004674">
    <property type="term" value="F:protein serine/threonine kinase activity"/>
    <property type="evidence" value="ECO:0007669"/>
    <property type="project" value="UniProtKB-KW"/>
</dbReference>
<feature type="transmembrane region" description="Helical" evidence="14">
    <location>
        <begin position="445"/>
        <end position="468"/>
    </location>
</feature>
<dbReference type="InterPro" id="IPR001245">
    <property type="entry name" value="Ser-Thr/Tyr_kinase_cat_dom"/>
</dbReference>
<evidence type="ECO:0000259" key="17">
    <source>
        <dbReference type="PROSITE" id="PS50927"/>
    </source>
</evidence>
<evidence type="ECO:0000256" key="11">
    <source>
        <dbReference type="ARBA" id="ARBA00047899"/>
    </source>
</evidence>
<dbReference type="GO" id="GO:0106310">
    <property type="term" value="F:protein serine kinase activity"/>
    <property type="evidence" value="ECO:0007669"/>
    <property type="project" value="RHEA"/>
</dbReference>
<dbReference type="SUPFAM" id="SSF56112">
    <property type="entry name" value="Protein kinase-like (PK-like)"/>
    <property type="match status" value="1"/>
</dbReference>
<dbReference type="InterPro" id="IPR024171">
    <property type="entry name" value="SRK-like_kinase"/>
</dbReference>
<dbReference type="Proteomes" id="UP000237105">
    <property type="component" value="Unassembled WGS sequence"/>
</dbReference>
<dbReference type="PROSITE" id="PS00108">
    <property type="entry name" value="PROTEIN_KINASE_ST"/>
    <property type="match status" value="1"/>
</dbReference>
<evidence type="ECO:0000256" key="7">
    <source>
        <dbReference type="ARBA" id="ARBA00022777"/>
    </source>
</evidence>
<keyword evidence="20" id="KW-1185">Reference proteome</keyword>
<evidence type="ECO:0000256" key="8">
    <source>
        <dbReference type="ARBA" id="ARBA00022840"/>
    </source>
</evidence>
<gene>
    <name evidence="19" type="ORF">PanWU01x14_271320</name>
</gene>
<dbReference type="FunFam" id="2.90.10.10:FF:000005">
    <property type="entry name" value="G-type lectin S-receptor-like serine/threonine-protein kinase"/>
    <property type="match status" value="1"/>
</dbReference>
<dbReference type="PIRSF" id="PIRSF000641">
    <property type="entry name" value="SRK"/>
    <property type="match status" value="1"/>
</dbReference>
<evidence type="ECO:0000313" key="19">
    <source>
        <dbReference type="EMBL" id="PON43765.1"/>
    </source>
</evidence>
<dbReference type="InterPro" id="IPR036426">
    <property type="entry name" value="Bulb-type_lectin_dom_sf"/>
</dbReference>
<dbReference type="Gene3D" id="2.90.10.10">
    <property type="entry name" value="Bulb-type lectin domain"/>
    <property type="match status" value="1"/>
</dbReference>
<keyword evidence="9" id="KW-1015">Disulfide bond</keyword>
<dbReference type="CDD" id="cd01098">
    <property type="entry name" value="PAN_AP_plant"/>
    <property type="match status" value="1"/>
</dbReference>
<evidence type="ECO:0000256" key="6">
    <source>
        <dbReference type="ARBA" id="ARBA00022741"/>
    </source>
</evidence>
<dbReference type="AlphaFoldDB" id="A0A2P5B4Q1"/>
<evidence type="ECO:0000256" key="5">
    <source>
        <dbReference type="ARBA" id="ARBA00022729"/>
    </source>
</evidence>
<comment type="catalytic activity">
    <reaction evidence="12 13">
        <text>L-seryl-[protein] + ATP = O-phospho-L-seryl-[protein] + ADP + H(+)</text>
        <dbReference type="Rhea" id="RHEA:17989"/>
        <dbReference type="Rhea" id="RHEA-COMP:9863"/>
        <dbReference type="Rhea" id="RHEA-COMP:11604"/>
        <dbReference type="ChEBI" id="CHEBI:15378"/>
        <dbReference type="ChEBI" id="CHEBI:29999"/>
        <dbReference type="ChEBI" id="CHEBI:30616"/>
        <dbReference type="ChEBI" id="CHEBI:83421"/>
        <dbReference type="ChEBI" id="CHEBI:456216"/>
        <dbReference type="EC" id="2.7.11.1"/>
    </reaction>
</comment>
<feature type="signal peptide" evidence="15">
    <location>
        <begin position="1"/>
        <end position="18"/>
    </location>
</feature>
<organism evidence="19 20">
    <name type="scientific">Parasponia andersonii</name>
    <name type="common">Sponia andersonii</name>
    <dbReference type="NCBI Taxonomy" id="3476"/>
    <lineage>
        <taxon>Eukaryota</taxon>
        <taxon>Viridiplantae</taxon>
        <taxon>Streptophyta</taxon>
        <taxon>Embryophyta</taxon>
        <taxon>Tracheophyta</taxon>
        <taxon>Spermatophyta</taxon>
        <taxon>Magnoliopsida</taxon>
        <taxon>eudicotyledons</taxon>
        <taxon>Gunneridae</taxon>
        <taxon>Pentapetalae</taxon>
        <taxon>rosids</taxon>
        <taxon>fabids</taxon>
        <taxon>Rosales</taxon>
        <taxon>Cannabaceae</taxon>
        <taxon>Parasponia</taxon>
    </lineage>
</organism>
<keyword evidence="19" id="KW-0675">Receptor</keyword>
<keyword evidence="3 13" id="KW-0723">Serine/threonine-protein kinase</keyword>
<dbReference type="GO" id="GO:0005886">
    <property type="term" value="C:plasma membrane"/>
    <property type="evidence" value="ECO:0007669"/>
    <property type="project" value="UniProtKB-SubCell"/>
</dbReference>
<dbReference type="InterPro" id="IPR001480">
    <property type="entry name" value="Bulb-type_lectin_dom"/>
</dbReference>
<dbReference type="Pfam" id="PF00954">
    <property type="entry name" value="S_locus_glycop"/>
    <property type="match status" value="1"/>
</dbReference>
<evidence type="ECO:0000256" key="12">
    <source>
        <dbReference type="ARBA" id="ARBA00048679"/>
    </source>
</evidence>
<keyword evidence="14" id="KW-0472">Membrane</keyword>
<evidence type="ECO:0000256" key="4">
    <source>
        <dbReference type="ARBA" id="ARBA00022679"/>
    </source>
</evidence>
<keyword evidence="7 13" id="KW-0418">Kinase</keyword>
<evidence type="ECO:0000259" key="16">
    <source>
        <dbReference type="PROSITE" id="PS50011"/>
    </source>
</evidence>
<evidence type="ECO:0000256" key="1">
    <source>
        <dbReference type="ARBA" id="ARBA00004251"/>
    </source>
</evidence>
<dbReference type="GO" id="GO:0048544">
    <property type="term" value="P:recognition of pollen"/>
    <property type="evidence" value="ECO:0007669"/>
    <property type="project" value="InterPro"/>
</dbReference>
<keyword evidence="6 13" id="KW-0547">Nucleotide-binding</keyword>
<feature type="domain" description="Protein kinase" evidence="16">
    <location>
        <begin position="503"/>
        <end position="779"/>
    </location>
</feature>
<dbReference type="Gene3D" id="3.30.200.20">
    <property type="entry name" value="Phosphorylase Kinase, domain 1"/>
    <property type="match status" value="1"/>
</dbReference>
<evidence type="ECO:0000256" key="10">
    <source>
        <dbReference type="ARBA" id="ARBA00023180"/>
    </source>
</evidence>
<dbReference type="SUPFAM" id="SSF51110">
    <property type="entry name" value="alpha-D-mannose-specific plant lectins"/>
    <property type="match status" value="1"/>
</dbReference>
<evidence type="ECO:0000259" key="18">
    <source>
        <dbReference type="PROSITE" id="PS50948"/>
    </source>
</evidence>
<dbReference type="Pfam" id="PF08276">
    <property type="entry name" value="PAN_2"/>
    <property type="match status" value="1"/>
</dbReference>
<dbReference type="CDD" id="cd00028">
    <property type="entry name" value="B_lectin"/>
    <property type="match status" value="1"/>
</dbReference>
<feature type="chain" id="PRO_5015177860" description="Receptor-like serine/threonine-protein kinase" evidence="15">
    <location>
        <begin position="19"/>
        <end position="820"/>
    </location>
</feature>
<evidence type="ECO:0000256" key="3">
    <source>
        <dbReference type="ARBA" id="ARBA00022527"/>
    </source>
</evidence>
<keyword evidence="10" id="KW-0325">Glycoprotein</keyword>
<dbReference type="PANTHER" id="PTHR27002">
    <property type="entry name" value="RECEPTOR-LIKE SERINE/THREONINE-PROTEIN KINASE SD1-8"/>
    <property type="match status" value="1"/>
</dbReference>
<dbReference type="STRING" id="3476.A0A2P5B4Q1"/>
<dbReference type="InterPro" id="IPR003609">
    <property type="entry name" value="Pan_app"/>
</dbReference>
<comment type="subcellular location">
    <subcellularLocation>
        <location evidence="1">Cell membrane</location>
        <topology evidence="1">Single-pass type I membrane protein</topology>
    </subcellularLocation>
</comment>
<comment type="catalytic activity">
    <reaction evidence="11 13">
        <text>L-threonyl-[protein] + ATP = O-phospho-L-threonyl-[protein] + ADP + H(+)</text>
        <dbReference type="Rhea" id="RHEA:46608"/>
        <dbReference type="Rhea" id="RHEA-COMP:11060"/>
        <dbReference type="Rhea" id="RHEA-COMP:11605"/>
        <dbReference type="ChEBI" id="CHEBI:15378"/>
        <dbReference type="ChEBI" id="CHEBI:30013"/>
        <dbReference type="ChEBI" id="CHEBI:30616"/>
        <dbReference type="ChEBI" id="CHEBI:61977"/>
        <dbReference type="ChEBI" id="CHEBI:456216"/>
        <dbReference type="EC" id="2.7.11.1"/>
    </reaction>
</comment>
<dbReference type="SMART" id="SM00473">
    <property type="entry name" value="PAN_AP"/>
    <property type="match status" value="1"/>
</dbReference>
<name>A0A2P5B4Q1_PARAD</name>
<dbReference type="Gene3D" id="1.10.510.10">
    <property type="entry name" value="Transferase(Phosphotransferase) domain 1"/>
    <property type="match status" value="1"/>
</dbReference>
<evidence type="ECO:0000256" key="13">
    <source>
        <dbReference type="PIRNR" id="PIRNR000641"/>
    </source>
</evidence>
<dbReference type="CDD" id="cd14066">
    <property type="entry name" value="STKc_IRAK"/>
    <property type="match status" value="1"/>
</dbReference>
<dbReference type="OrthoDB" id="1933550at2759"/>
<proteinExistence type="inferred from homology"/>
<evidence type="ECO:0000256" key="9">
    <source>
        <dbReference type="ARBA" id="ARBA00023157"/>
    </source>
</evidence>
<keyword evidence="4 13" id="KW-0808">Transferase</keyword>
<dbReference type="PROSITE" id="PS50011">
    <property type="entry name" value="PROTEIN_KINASE_DOM"/>
    <property type="match status" value="1"/>
</dbReference>
<dbReference type="PROSITE" id="PS50927">
    <property type="entry name" value="BULB_LECTIN"/>
    <property type="match status" value="1"/>
</dbReference>
<comment type="similarity">
    <text evidence="13">Belongs to the protein kinase superfamily. Ser/Thr protein kinase family.</text>
</comment>
<keyword evidence="8 13" id="KW-0067">ATP-binding</keyword>
<dbReference type="InterPro" id="IPR011009">
    <property type="entry name" value="Kinase-like_dom_sf"/>
</dbReference>
<keyword evidence="14" id="KW-0812">Transmembrane</keyword>
<dbReference type="GO" id="GO:0005524">
    <property type="term" value="F:ATP binding"/>
    <property type="evidence" value="ECO:0007669"/>
    <property type="project" value="UniProtKB-KW"/>
</dbReference>
<dbReference type="FunFam" id="1.10.510.10:FF:000060">
    <property type="entry name" value="G-type lectin S-receptor-like serine/threonine-protein kinase"/>
    <property type="match status" value="1"/>
</dbReference>
<dbReference type="FunFam" id="3.30.200.20:FF:000195">
    <property type="entry name" value="G-type lectin S-receptor-like serine/threonine-protein kinase"/>
    <property type="match status" value="1"/>
</dbReference>
<reference evidence="20" key="1">
    <citation type="submission" date="2016-06" db="EMBL/GenBank/DDBJ databases">
        <title>Parallel loss of symbiosis genes in relatives of nitrogen-fixing non-legume Parasponia.</title>
        <authorList>
            <person name="Van Velzen R."/>
            <person name="Holmer R."/>
            <person name="Bu F."/>
            <person name="Rutten L."/>
            <person name="Van Zeijl A."/>
            <person name="Liu W."/>
            <person name="Santuari L."/>
            <person name="Cao Q."/>
            <person name="Sharma T."/>
            <person name="Shen D."/>
            <person name="Roswanjaya Y."/>
            <person name="Wardhani T."/>
            <person name="Kalhor M.S."/>
            <person name="Jansen J."/>
            <person name="Van den Hoogen J."/>
            <person name="Gungor B."/>
            <person name="Hartog M."/>
            <person name="Hontelez J."/>
            <person name="Verver J."/>
            <person name="Yang W.-C."/>
            <person name="Schijlen E."/>
            <person name="Repin R."/>
            <person name="Schilthuizen M."/>
            <person name="Schranz E."/>
            <person name="Heidstra R."/>
            <person name="Miyata K."/>
            <person name="Fedorova E."/>
            <person name="Kohlen W."/>
            <person name="Bisseling T."/>
            <person name="Smit S."/>
            <person name="Geurts R."/>
        </authorList>
    </citation>
    <scope>NUCLEOTIDE SEQUENCE [LARGE SCALE GENOMIC DNA]</scope>
    <source>
        <strain evidence="20">cv. WU1-14</strain>
    </source>
</reference>
<dbReference type="Pfam" id="PF07714">
    <property type="entry name" value="PK_Tyr_Ser-Thr"/>
    <property type="match status" value="1"/>
</dbReference>
<keyword evidence="14" id="KW-1133">Transmembrane helix</keyword>
<evidence type="ECO:0000256" key="15">
    <source>
        <dbReference type="SAM" id="SignalP"/>
    </source>
</evidence>
<dbReference type="Pfam" id="PF01453">
    <property type="entry name" value="B_lectin"/>
    <property type="match status" value="1"/>
</dbReference>
<sequence>MFLNTLLLLFFILPFCTSSRDTITPTFPIKFGDTISSRENKFELGFFNRANSTYWYLGIWYSKLPEKAVVWVANRDHPINDTSGVLTINGYGNLVLFGSNNSDALPVWSTSLNGTVTASHGSISAQLLDTGNLVLVEESNSVTPLWQSFDYPTDTLLPGMKLGLNRGTGLQWFITSWKSQDDPGTGDYSYKIDLAGSPQFFLFKNLTKVWRSSPWPFRSEPSTLVVGTNIYTYVDNQEEVYYTLFPTETSTLIRTVVNNTGSIQLLEWSQYNLRWDEFWASPKYRCDAYEGCGINSKCSPDNINRFMCECLPGFEPKSPTNWNQRNGSDGCVRKRVTSSMSWCQNGEGFLTVARVKPPDTSKAALWWETRVSGRECEEACLRNCSCTAFMSTESNGGQMGCFTWYGELTDIVEYTDSGRDLFIRVDSKYLAKNPGKGKGFLRKKWMRAVLISSVALSLLLSVAFAYLWHKKKQKTKHEHDESRGDPNLPFFHLSTIITATDNFSPANKLGQGGFGPVHEGQLSNGQKIAVKRLSHSSGQGIEEFKNEITLIAKLQHRNLVKLLGFCIHREEKMLIYEYLPNKSLDSFIFDQTRRSFLDWRTRFDIIIGVARGLLYLHQDSRLRVIHRDLKASNILLDAEMIPKISDFGMARIFKGDQIQDKTNRVVGTYGYMSPEYAVFGKFSTKSDVFSFGVLLLEIVSGIKNNHCYQQGSSINLIGHVWELWKEDRDSDIVDSLLESYVPDEVSRCIQIGLLCVQEMVEDRPKMSVVVLMLSSEIALPCPKRPAYMFRKSGCQDTDSAIKDQGSYSTNQVTMSKVIPR</sequence>
<dbReference type="InterPro" id="IPR000719">
    <property type="entry name" value="Prot_kinase_dom"/>
</dbReference>
<dbReference type="EC" id="2.7.11.1" evidence="13"/>
<keyword evidence="5 15" id="KW-0732">Signal</keyword>
<accession>A0A2P5B4Q1</accession>
<dbReference type="InterPro" id="IPR008271">
    <property type="entry name" value="Ser/Thr_kinase_AS"/>
</dbReference>
<protein>
    <recommendedName>
        <fullName evidence="13">Receptor-like serine/threonine-protein kinase</fullName>
        <ecNumber evidence="13">2.7.11.1</ecNumber>
    </recommendedName>
</protein>
<dbReference type="EMBL" id="JXTB01000364">
    <property type="protein sequence ID" value="PON43765.1"/>
    <property type="molecule type" value="Genomic_DNA"/>
</dbReference>
<dbReference type="PROSITE" id="PS50948">
    <property type="entry name" value="PAN"/>
    <property type="match status" value="1"/>
</dbReference>
<evidence type="ECO:0000313" key="20">
    <source>
        <dbReference type="Proteomes" id="UP000237105"/>
    </source>
</evidence>
<evidence type="ECO:0000256" key="2">
    <source>
        <dbReference type="ARBA" id="ARBA00022475"/>
    </source>
</evidence>
<dbReference type="PANTHER" id="PTHR27002:SF839">
    <property type="entry name" value="NON-SPECIFIC SERINE_THREONINE PROTEIN KINASE"/>
    <property type="match status" value="1"/>
</dbReference>
<feature type="domain" description="Apple" evidence="18">
    <location>
        <begin position="343"/>
        <end position="426"/>
    </location>
</feature>
<dbReference type="InterPro" id="IPR000858">
    <property type="entry name" value="S_locus_glycoprot_dom"/>
</dbReference>
<keyword evidence="2" id="KW-1003">Cell membrane</keyword>
<dbReference type="SMART" id="SM00108">
    <property type="entry name" value="B_lectin"/>
    <property type="match status" value="1"/>
</dbReference>
<feature type="domain" description="Bulb-type lectin" evidence="17">
    <location>
        <begin position="20"/>
        <end position="148"/>
    </location>
</feature>
<dbReference type="SMART" id="SM00220">
    <property type="entry name" value="S_TKc"/>
    <property type="match status" value="1"/>
</dbReference>